<protein>
    <recommendedName>
        <fullName evidence="3">Macroglobulin domain-containing protein</fullName>
    </recommendedName>
</protein>
<evidence type="ECO:0008006" key="3">
    <source>
        <dbReference type="Google" id="ProtNLM"/>
    </source>
</evidence>
<evidence type="ECO:0000313" key="1">
    <source>
        <dbReference type="EMBL" id="CAH3169201.1"/>
    </source>
</evidence>
<dbReference type="AlphaFoldDB" id="A0AAU9Y5E3"/>
<comment type="caution">
    <text evidence="1">The sequence shown here is derived from an EMBL/GenBank/DDBJ whole genome shotgun (WGS) entry which is preliminary data.</text>
</comment>
<accession>A0AAU9Y5E3</accession>
<organism evidence="1 2">
    <name type="scientific">Pocillopora meandrina</name>
    <dbReference type="NCBI Taxonomy" id="46732"/>
    <lineage>
        <taxon>Eukaryota</taxon>
        <taxon>Metazoa</taxon>
        <taxon>Cnidaria</taxon>
        <taxon>Anthozoa</taxon>
        <taxon>Hexacorallia</taxon>
        <taxon>Scleractinia</taxon>
        <taxon>Astrocoeniina</taxon>
        <taxon>Pocilloporidae</taxon>
        <taxon>Pocillopora</taxon>
    </lineage>
</organism>
<gene>
    <name evidence="1" type="ORF">PMEA_00011759</name>
</gene>
<evidence type="ECO:0000313" key="2">
    <source>
        <dbReference type="Proteomes" id="UP001159428"/>
    </source>
</evidence>
<proteinExistence type="predicted"/>
<name>A0AAU9Y5E3_9CNID</name>
<sequence length="440" mass="50988">MNARPSIQFGTELALVMDWIRYDALNDEYLLQHNNLDMTSLEKPAERPQDYQGKYWKVDVEFLYLSVFADWKFTNLNFLFENMMGWNIPQKHGIERTFRVESNVAASTIVGNQITHVLREIQYVPSTKYYEPSHIQYIPVRQQFFDIIEVDLREENGEHATFEVGKTTQIGIPYNEMSSYKIRLPYPLELNGKWKVELNNVEVPKNNTAILTVTCVIKLLRGAFPGIKNFILHVKCDNIKHSNVITDGIIFMKVVINKYEELVMRRRANYDEGPGNNTRLKENLALKMGWITPWPEKNSYKFGSNLIPESYAEDGCASAAHNLMFRPMQTDKPNGFDMSTLQYYFHLNENEEQTAQSFFVYSDVMMSGIVGNQVTDIMREVKYQRTGAGVNYFEPLHIQYLPVRGNTIHTIKVEVSDHKGELVKFGEGDTIATLHFKRQS</sequence>
<keyword evidence="2" id="KW-1185">Reference proteome</keyword>
<dbReference type="Proteomes" id="UP001159428">
    <property type="component" value="Unassembled WGS sequence"/>
</dbReference>
<reference evidence="1 2" key="1">
    <citation type="submission" date="2022-05" db="EMBL/GenBank/DDBJ databases">
        <authorList>
            <consortium name="Genoscope - CEA"/>
            <person name="William W."/>
        </authorList>
    </citation>
    <scope>NUCLEOTIDE SEQUENCE [LARGE SCALE GENOMIC DNA]</scope>
</reference>
<dbReference type="EMBL" id="CALNXJ010000202">
    <property type="protein sequence ID" value="CAH3169201.1"/>
    <property type="molecule type" value="Genomic_DNA"/>
</dbReference>